<evidence type="ECO:0000313" key="3">
    <source>
        <dbReference type="Proteomes" id="UP000315295"/>
    </source>
</evidence>
<comment type="caution">
    <text evidence="2">The sequence shown here is derived from an EMBL/GenBank/DDBJ whole genome shotgun (WGS) entry which is preliminary data.</text>
</comment>
<accession>A0A540MG31</accession>
<evidence type="ECO:0000313" key="2">
    <source>
        <dbReference type="EMBL" id="TQD97710.1"/>
    </source>
</evidence>
<keyword evidence="3" id="KW-1185">Reference proteome</keyword>
<feature type="compositionally biased region" description="Basic and acidic residues" evidence="1">
    <location>
        <begin position="18"/>
        <end position="32"/>
    </location>
</feature>
<protein>
    <submittedName>
        <fullName evidence="2">Uncharacterized protein</fullName>
    </submittedName>
</protein>
<sequence length="121" mass="13256">MDTAGTLFLRPRNNHKQVGSEERTMMHIEHQNSRCSGTPYSASQPAAAKNGKVTDSKRKKGHKKKNGKPGGDVFRVQGNSINGGKADKAGVFGFGNKYIGRKKQEDDESTEDESDTSEDEE</sequence>
<organism evidence="2 3">
    <name type="scientific">Malus baccata</name>
    <name type="common">Siberian crab apple</name>
    <name type="synonym">Pyrus baccata</name>
    <dbReference type="NCBI Taxonomy" id="106549"/>
    <lineage>
        <taxon>Eukaryota</taxon>
        <taxon>Viridiplantae</taxon>
        <taxon>Streptophyta</taxon>
        <taxon>Embryophyta</taxon>
        <taxon>Tracheophyta</taxon>
        <taxon>Spermatophyta</taxon>
        <taxon>Magnoliopsida</taxon>
        <taxon>eudicotyledons</taxon>
        <taxon>Gunneridae</taxon>
        <taxon>Pentapetalae</taxon>
        <taxon>rosids</taxon>
        <taxon>fabids</taxon>
        <taxon>Rosales</taxon>
        <taxon>Rosaceae</taxon>
        <taxon>Amygdaloideae</taxon>
        <taxon>Maleae</taxon>
        <taxon>Malus</taxon>
    </lineage>
</organism>
<dbReference type="AlphaFoldDB" id="A0A540MG31"/>
<feature type="compositionally biased region" description="Acidic residues" evidence="1">
    <location>
        <begin position="106"/>
        <end position="121"/>
    </location>
</feature>
<feature type="compositionally biased region" description="Basic residues" evidence="1">
    <location>
        <begin position="57"/>
        <end position="67"/>
    </location>
</feature>
<feature type="region of interest" description="Disordered" evidence="1">
    <location>
        <begin position="1"/>
        <end position="121"/>
    </location>
</feature>
<name>A0A540MG31_MALBA</name>
<gene>
    <name evidence="2" type="ORF">C1H46_016683</name>
</gene>
<reference evidence="2 3" key="1">
    <citation type="journal article" date="2019" name="G3 (Bethesda)">
        <title>Sequencing of a Wild Apple (Malus baccata) Genome Unravels the Differences Between Cultivated and Wild Apple Species Regarding Disease Resistance and Cold Tolerance.</title>
        <authorList>
            <person name="Chen X."/>
        </authorList>
    </citation>
    <scope>NUCLEOTIDE SEQUENCE [LARGE SCALE GENOMIC DNA]</scope>
    <source>
        <strain evidence="3">cv. Shandingzi</strain>
        <tissue evidence="2">Leaves</tissue>
    </source>
</reference>
<dbReference type="EMBL" id="VIEB01000265">
    <property type="protein sequence ID" value="TQD97710.1"/>
    <property type="molecule type" value="Genomic_DNA"/>
</dbReference>
<dbReference type="Proteomes" id="UP000315295">
    <property type="component" value="Unassembled WGS sequence"/>
</dbReference>
<proteinExistence type="predicted"/>
<evidence type="ECO:0000256" key="1">
    <source>
        <dbReference type="SAM" id="MobiDB-lite"/>
    </source>
</evidence>
<feature type="compositionally biased region" description="Polar residues" evidence="1">
    <location>
        <begin position="33"/>
        <end position="44"/>
    </location>
</feature>